<feature type="active site" evidence="6">
    <location>
        <position position="343"/>
    </location>
</feature>
<dbReference type="AlphaFoldDB" id="A0A835DTY4"/>
<dbReference type="PANTHER" id="PTHR47967:SF69">
    <property type="entry name" value="ASPARTIC PROTEINASE NANA, CHLOROPLAST"/>
    <property type="match status" value="1"/>
</dbReference>
<dbReference type="Pfam" id="PF14541">
    <property type="entry name" value="TAXi_C"/>
    <property type="match status" value="1"/>
</dbReference>
<comment type="caution">
    <text evidence="9">The sequence shown here is derived from an EMBL/GenBank/DDBJ whole genome shotgun (WGS) entry which is preliminary data.</text>
</comment>
<keyword evidence="5" id="KW-0325">Glycoprotein</keyword>
<dbReference type="Gene3D" id="2.40.70.10">
    <property type="entry name" value="Acid Proteases"/>
    <property type="match status" value="2"/>
</dbReference>
<dbReference type="PROSITE" id="PS51767">
    <property type="entry name" value="PEPTIDASE_A1"/>
    <property type="match status" value="1"/>
</dbReference>
<dbReference type="InterPro" id="IPR001461">
    <property type="entry name" value="Aspartic_peptidase_A1"/>
</dbReference>
<dbReference type="CDD" id="cd05476">
    <property type="entry name" value="pepsin_A_like_plant"/>
    <property type="match status" value="1"/>
</dbReference>
<evidence type="ECO:0000256" key="4">
    <source>
        <dbReference type="ARBA" id="ARBA00022801"/>
    </source>
</evidence>
<evidence type="ECO:0000313" key="9">
    <source>
        <dbReference type="EMBL" id="KAF8412609.1"/>
    </source>
</evidence>
<dbReference type="PROSITE" id="PS00141">
    <property type="entry name" value="ASP_PROTEASE"/>
    <property type="match status" value="1"/>
</dbReference>
<dbReference type="OMA" id="GSEFTWF"/>
<dbReference type="OrthoDB" id="2747330at2759"/>
<keyword evidence="2 7" id="KW-0645">Protease</keyword>
<dbReference type="Proteomes" id="UP000655225">
    <property type="component" value="Unassembled WGS sequence"/>
</dbReference>
<dbReference type="InterPro" id="IPR034161">
    <property type="entry name" value="Pepsin-like_plant"/>
</dbReference>
<dbReference type="FunFam" id="2.40.70.10:FF:000033">
    <property type="entry name" value="Aspartyl protease family protein"/>
    <property type="match status" value="1"/>
</dbReference>
<dbReference type="InterPro" id="IPR051708">
    <property type="entry name" value="Plant_Aspart_Prot_A1"/>
</dbReference>
<gene>
    <name evidence="9" type="ORF">HHK36_000578</name>
</gene>
<keyword evidence="4 7" id="KW-0378">Hydrolase</keyword>
<evidence type="ECO:0000259" key="8">
    <source>
        <dbReference type="PROSITE" id="PS51767"/>
    </source>
</evidence>
<name>A0A835DTY4_TETSI</name>
<evidence type="ECO:0000256" key="3">
    <source>
        <dbReference type="ARBA" id="ARBA00022750"/>
    </source>
</evidence>
<reference evidence="9 10" key="1">
    <citation type="submission" date="2020-04" db="EMBL/GenBank/DDBJ databases">
        <title>Plant Genome Project.</title>
        <authorList>
            <person name="Zhang R.-G."/>
        </authorList>
    </citation>
    <scope>NUCLEOTIDE SEQUENCE [LARGE SCALE GENOMIC DNA]</scope>
    <source>
        <strain evidence="9">YNK0</strain>
        <tissue evidence="9">Leaf</tissue>
    </source>
</reference>
<dbReference type="InterPro" id="IPR032799">
    <property type="entry name" value="TAXi_C"/>
</dbReference>
<dbReference type="Pfam" id="PF14543">
    <property type="entry name" value="TAXi_N"/>
    <property type="match status" value="1"/>
</dbReference>
<dbReference type="GO" id="GO:0006508">
    <property type="term" value="P:proteolysis"/>
    <property type="evidence" value="ECO:0007669"/>
    <property type="project" value="UniProtKB-KW"/>
</dbReference>
<comment type="similarity">
    <text evidence="1 7">Belongs to the peptidase A1 family.</text>
</comment>
<evidence type="ECO:0000256" key="7">
    <source>
        <dbReference type="RuleBase" id="RU000454"/>
    </source>
</evidence>
<sequence length="465" mass="51359">MKSRRMSLLVFFISINGFFLIPAFSQTMRFELIHRHSPVLSGRTVGAPKTRLELVKELIHSDDLRQQMITQKLGLRRMASEIRRNASTAIPLRSGADAGTGQYFVAFRVGSPSQKFMLIADTGSDLTWVNCKYRCRNCRKRRFDHRRIFHAAHSSSFKTVPCLSKMCKTDLMNSFSLARCPTPVTPCAYDYRYSDGSEALGFFAYDAVTMDLTNGRKMKLHGVLVGCSQSFMGRSFQVADGVMGLGYSKYSFAVRAAQKFGGKFSYCLVDHLSPKNVSNYLTFGGRSANAAALTPNIQHTELVLGVIDPFYAVNVAGISVGGVMLQIPSKVWDLAGGGGTILDSGSSLTFLTEPAYQPLMTVMKVALIKFNKVKMDIGPLTFCFNSTGFNEALMPKLTFHFRDGARFEPPVKSYVIDVADGVKCTGFVSTGWPGVSVIGNIMQQNHYWEFDLTAKKLGFAPSTCT</sequence>
<evidence type="ECO:0000256" key="1">
    <source>
        <dbReference type="ARBA" id="ARBA00007447"/>
    </source>
</evidence>
<protein>
    <recommendedName>
        <fullName evidence="8">Peptidase A1 domain-containing protein</fullName>
    </recommendedName>
</protein>
<keyword evidence="10" id="KW-1185">Reference proteome</keyword>
<dbReference type="PRINTS" id="PR00792">
    <property type="entry name" value="PEPSIN"/>
</dbReference>
<dbReference type="PANTHER" id="PTHR47967">
    <property type="entry name" value="OS07G0603500 PROTEIN-RELATED"/>
    <property type="match status" value="1"/>
</dbReference>
<evidence type="ECO:0000256" key="6">
    <source>
        <dbReference type="PIRSR" id="PIRSR601461-1"/>
    </source>
</evidence>
<dbReference type="SUPFAM" id="SSF50630">
    <property type="entry name" value="Acid proteases"/>
    <property type="match status" value="1"/>
</dbReference>
<feature type="active site" evidence="6">
    <location>
        <position position="121"/>
    </location>
</feature>
<keyword evidence="3 7" id="KW-0064">Aspartyl protease</keyword>
<organism evidence="9 10">
    <name type="scientific">Tetracentron sinense</name>
    <name type="common">Spur-leaf</name>
    <dbReference type="NCBI Taxonomy" id="13715"/>
    <lineage>
        <taxon>Eukaryota</taxon>
        <taxon>Viridiplantae</taxon>
        <taxon>Streptophyta</taxon>
        <taxon>Embryophyta</taxon>
        <taxon>Tracheophyta</taxon>
        <taxon>Spermatophyta</taxon>
        <taxon>Magnoliopsida</taxon>
        <taxon>Trochodendrales</taxon>
        <taxon>Trochodendraceae</taxon>
        <taxon>Tetracentron</taxon>
    </lineage>
</organism>
<proteinExistence type="inferred from homology"/>
<feature type="domain" description="Peptidase A1" evidence="8">
    <location>
        <begin position="103"/>
        <end position="460"/>
    </location>
</feature>
<dbReference type="InterPro" id="IPR032861">
    <property type="entry name" value="TAXi_N"/>
</dbReference>
<accession>A0A835DTY4</accession>
<dbReference type="InterPro" id="IPR033121">
    <property type="entry name" value="PEPTIDASE_A1"/>
</dbReference>
<dbReference type="InterPro" id="IPR001969">
    <property type="entry name" value="Aspartic_peptidase_AS"/>
</dbReference>
<dbReference type="GO" id="GO:0004190">
    <property type="term" value="F:aspartic-type endopeptidase activity"/>
    <property type="evidence" value="ECO:0007669"/>
    <property type="project" value="UniProtKB-KW"/>
</dbReference>
<dbReference type="EMBL" id="JABCRI010000001">
    <property type="protein sequence ID" value="KAF8412609.1"/>
    <property type="molecule type" value="Genomic_DNA"/>
</dbReference>
<evidence type="ECO:0000256" key="5">
    <source>
        <dbReference type="ARBA" id="ARBA00023180"/>
    </source>
</evidence>
<dbReference type="InterPro" id="IPR021109">
    <property type="entry name" value="Peptidase_aspartic_dom_sf"/>
</dbReference>
<evidence type="ECO:0000313" key="10">
    <source>
        <dbReference type="Proteomes" id="UP000655225"/>
    </source>
</evidence>
<evidence type="ECO:0000256" key="2">
    <source>
        <dbReference type="ARBA" id="ARBA00022670"/>
    </source>
</evidence>